<keyword evidence="4 8" id="KW-0812">Transmembrane</keyword>
<dbReference type="Pfam" id="PF02133">
    <property type="entry name" value="Transp_cyt_pur"/>
    <property type="match status" value="1"/>
</dbReference>
<dbReference type="Proteomes" id="UP000533476">
    <property type="component" value="Unassembled WGS sequence"/>
</dbReference>
<comment type="caution">
    <text evidence="9">The sequence shown here is derived from an EMBL/GenBank/DDBJ whole genome shotgun (WGS) entry which is preliminary data.</text>
</comment>
<dbReference type="GO" id="GO:0005886">
    <property type="term" value="C:plasma membrane"/>
    <property type="evidence" value="ECO:0007669"/>
    <property type="project" value="TreeGrafter"/>
</dbReference>
<feature type="transmembrane region" description="Helical" evidence="8">
    <location>
        <begin position="110"/>
        <end position="129"/>
    </location>
</feature>
<evidence type="ECO:0000256" key="2">
    <source>
        <dbReference type="ARBA" id="ARBA00008974"/>
    </source>
</evidence>
<evidence type="ECO:0000256" key="3">
    <source>
        <dbReference type="ARBA" id="ARBA00022448"/>
    </source>
</evidence>
<sequence>MSHSSAPLYGDRTLAVEPYGVQSVPDQERHGSPRSQFFLWLGSNLTIADFALGFFPISLGMSWPWTIAALVVGNVLGAAAVSLAAAMGPQAGRPQLMISRILFGRWGGQLPALLNYISTIGWFSVNNILGSFGLQVLFPHLPFWAASGLLVIIQGLLAIFGHNMIHVYERIMAVILGVLFLVVSIILVRGHALAAYHPVLHAPWAPFALVVAAALSYLGSWAPYASDYSRYLPRTTSPRSVRRWSFFGGFIASLWLELVGAGVAVARGANANPIAALHQVSGGFGALAVVAIILGGTAADALNLYSNALAAGAMNIRLPRWSLAVAASIIGLALSWLGSGAFEQYYDNFLLLLGYWLTPWLGVMLVGWYRRRHPSQESSSIAWPALISFLVGFGTSVPFMSSALYTGPIAHTLHGADLTFYVGFLVAAGLYALLTRPTRRPASRLKIEA</sequence>
<evidence type="ECO:0000256" key="4">
    <source>
        <dbReference type="ARBA" id="ARBA00022692"/>
    </source>
</evidence>
<dbReference type="EMBL" id="JABBVZ010000150">
    <property type="protein sequence ID" value="NMP24783.1"/>
    <property type="molecule type" value="Genomic_DNA"/>
</dbReference>
<dbReference type="RefSeq" id="WP_169102989.1">
    <property type="nucleotide sequence ID" value="NZ_JABBVZ010000150.1"/>
</dbReference>
<dbReference type="PANTHER" id="PTHR31806:SF1">
    <property type="entry name" value="PURINE-CYTOSINE PERMEASE FCY2-RELATED"/>
    <property type="match status" value="1"/>
</dbReference>
<name>A0A7Y0Q3Z2_9FIRM</name>
<feature type="transmembrane region" description="Helical" evidence="8">
    <location>
        <begin position="37"/>
        <end position="59"/>
    </location>
</feature>
<evidence type="ECO:0000256" key="1">
    <source>
        <dbReference type="ARBA" id="ARBA00004141"/>
    </source>
</evidence>
<feature type="transmembrane region" description="Helical" evidence="8">
    <location>
        <begin position="244"/>
        <end position="266"/>
    </location>
</feature>
<feature type="transmembrane region" description="Helical" evidence="8">
    <location>
        <begin position="349"/>
        <end position="369"/>
    </location>
</feature>
<accession>A0A7Y0Q3Z2</accession>
<dbReference type="InterPro" id="IPR001248">
    <property type="entry name" value="Pur-cyt_permease"/>
</dbReference>
<feature type="transmembrane region" description="Helical" evidence="8">
    <location>
        <begin position="286"/>
        <end position="306"/>
    </location>
</feature>
<keyword evidence="10" id="KW-1185">Reference proteome</keyword>
<evidence type="ECO:0000313" key="9">
    <source>
        <dbReference type="EMBL" id="NMP24783.1"/>
    </source>
</evidence>
<dbReference type="Gene3D" id="1.10.4160.10">
    <property type="entry name" value="Hydantoin permease"/>
    <property type="match status" value="1"/>
</dbReference>
<keyword evidence="3 7" id="KW-0813">Transport</keyword>
<gene>
    <name evidence="9" type="ORF">HIJ39_20965</name>
</gene>
<feature type="transmembrane region" description="Helical" evidence="8">
    <location>
        <begin position="172"/>
        <end position="192"/>
    </location>
</feature>
<protein>
    <submittedName>
        <fullName evidence="9">Allantoin permease</fullName>
    </submittedName>
</protein>
<evidence type="ECO:0000313" key="10">
    <source>
        <dbReference type="Proteomes" id="UP000533476"/>
    </source>
</evidence>
<dbReference type="PANTHER" id="PTHR31806">
    <property type="entry name" value="PURINE-CYTOSINE PERMEASE FCY2-RELATED"/>
    <property type="match status" value="1"/>
</dbReference>
<dbReference type="InterPro" id="IPR026030">
    <property type="entry name" value="Pur-cyt_permease_Fcy2/21/22"/>
</dbReference>
<evidence type="ECO:0000256" key="8">
    <source>
        <dbReference type="SAM" id="Phobius"/>
    </source>
</evidence>
<feature type="transmembrane region" description="Helical" evidence="8">
    <location>
        <begin position="318"/>
        <end position="337"/>
    </location>
</feature>
<keyword evidence="6 7" id="KW-0472">Membrane</keyword>
<comment type="subcellular location">
    <subcellularLocation>
        <location evidence="1">Membrane</location>
        <topology evidence="1">Multi-pass membrane protein</topology>
    </subcellularLocation>
</comment>
<dbReference type="PIRSF" id="PIRSF002744">
    <property type="entry name" value="Pur-cyt_permease"/>
    <property type="match status" value="1"/>
</dbReference>
<reference evidence="9 10" key="1">
    <citation type="submission" date="2020-04" db="EMBL/GenBank/DDBJ databases">
        <authorList>
            <person name="Zhang R."/>
            <person name="Schippers A."/>
        </authorList>
    </citation>
    <scope>NUCLEOTIDE SEQUENCE [LARGE SCALE GENOMIC DNA]</scope>
    <source>
        <strain evidence="9 10">DSM 109850</strain>
    </source>
</reference>
<feature type="transmembrane region" description="Helical" evidence="8">
    <location>
        <begin position="418"/>
        <end position="434"/>
    </location>
</feature>
<organism evidence="9 10">
    <name type="scientific">Sulfobacillus harzensis</name>
    <dbReference type="NCBI Taxonomy" id="2729629"/>
    <lineage>
        <taxon>Bacteria</taxon>
        <taxon>Bacillati</taxon>
        <taxon>Bacillota</taxon>
        <taxon>Clostridia</taxon>
        <taxon>Eubacteriales</taxon>
        <taxon>Clostridiales Family XVII. Incertae Sedis</taxon>
        <taxon>Sulfobacillus</taxon>
    </lineage>
</organism>
<dbReference type="GO" id="GO:0022857">
    <property type="term" value="F:transmembrane transporter activity"/>
    <property type="evidence" value="ECO:0007669"/>
    <property type="project" value="InterPro"/>
</dbReference>
<keyword evidence="5 8" id="KW-1133">Transmembrane helix</keyword>
<evidence type="ECO:0000256" key="5">
    <source>
        <dbReference type="ARBA" id="ARBA00022989"/>
    </source>
</evidence>
<feature type="transmembrane region" description="Helical" evidence="8">
    <location>
        <begin position="65"/>
        <end position="89"/>
    </location>
</feature>
<evidence type="ECO:0000256" key="7">
    <source>
        <dbReference type="PIRNR" id="PIRNR002744"/>
    </source>
</evidence>
<comment type="similarity">
    <text evidence="2 7">Belongs to the purine-cytosine permease (2.A.39) family.</text>
</comment>
<feature type="transmembrane region" description="Helical" evidence="8">
    <location>
        <begin position="381"/>
        <end position="406"/>
    </location>
</feature>
<feature type="transmembrane region" description="Helical" evidence="8">
    <location>
        <begin position="204"/>
        <end position="224"/>
    </location>
</feature>
<dbReference type="AlphaFoldDB" id="A0A7Y0Q3Z2"/>
<proteinExistence type="inferred from homology"/>
<evidence type="ECO:0000256" key="6">
    <source>
        <dbReference type="ARBA" id="ARBA00023136"/>
    </source>
</evidence>
<feature type="transmembrane region" description="Helical" evidence="8">
    <location>
        <begin position="141"/>
        <end position="160"/>
    </location>
</feature>